<dbReference type="InterPro" id="IPR016024">
    <property type="entry name" value="ARM-type_fold"/>
</dbReference>
<feature type="compositionally biased region" description="Low complexity" evidence="1">
    <location>
        <begin position="507"/>
        <end position="530"/>
    </location>
</feature>
<dbReference type="OrthoDB" id="10580062at2759"/>
<dbReference type="RefSeq" id="XP_068353920.1">
    <property type="nucleotide sequence ID" value="XM_068493881.1"/>
</dbReference>
<feature type="region of interest" description="Disordered" evidence="1">
    <location>
        <begin position="494"/>
        <end position="530"/>
    </location>
</feature>
<evidence type="ECO:0000313" key="3">
    <source>
        <dbReference type="Proteomes" id="UP000179807"/>
    </source>
</evidence>
<feature type="compositionally biased region" description="Basic and acidic residues" evidence="1">
    <location>
        <begin position="455"/>
        <end position="481"/>
    </location>
</feature>
<evidence type="ECO:0000256" key="1">
    <source>
        <dbReference type="SAM" id="MobiDB-lite"/>
    </source>
</evidence>
<sequence length="929" mass="105001">MSSLNATIQLISKVSGDQLYKVLVSIDETLSSEENISPKDIKPLCHDILPLLSRTLPSTSTRTTISIIKHILEKQYPDDFPKKLLQSLTNPLGNNKRMTREEALLLADSLVPILTPTVFWDSMKEHLSSKNQYLKESALILFHSTITNFPDFKTNKYLDDIFAIMNQNAKIPRTHAFTILKVIYEKNPTFIEKKLRSDFGNGANDVISRLKGEQAAKKSGTLTQSYADAIDAPQINSNDEIEELLIKEFNEPLPDFSPITSPCPFDKLSQMLKRSADWQDRMEGLKILVSHARGTSKPEEFVKNLRLINDSYSDCLIDARSALFKQTCLSLVALAKQFGNLMDQHSEWLISSVITKAIHGTFVIAKSAELAITNFVGYVQGKNIKKTLIELSEHSGDEVRIVVAKSMIIAKKKWTQGLSKNFDAILIEMKKDSSPHVRQLVSNLDISGIPVPTNIKERSQTKEKTKSLEKPKKFNDEESKIVNHGVSNKDFQDLILDNDDNDEPLKNNQNDHNANSNNNGNYINNDDNINNELIQDDNHLQENELDNADEIFQKFYEERNTKGLAEFIENVKPLMYGHMQDAVDLIVMDLNEEDGIDSAVSLLQILCNNYRNSLMPYISQILLDLPEDEEYGMKCLNIIASSIGELPLARLLKYSKLSYINGFLLKVAAKVPDDIEFQTYAVLNTIANRQYEQYHFEVFSLIKKIYELNPIKCEALFSSMPQNDREEILDEIHDQIPTIYQIFNSEKRDDLPARLVNEINKAKNGEPIDFETLLEVPPTDSSLLLLSIAAIRESHRFDPRFVDYLIPLTESKESAIVGAVTNALNQRCETDPNCCLLIANSFVPTAAAYKSFARSICYSDRTEAVEAMMRIKDRIIEGLGNINTKYAALLIIANACVHLGDEYKNFCGQLSPPNQKLLESLIAKNNVTK</sequence>
<dbReference type="EMBL" id="MLAK01000938">
    <property type="protein sequence ID" value="OHT00784.1"/>
    <property type="molecule type" value="Genomic_DNA"/>
</dbReference>
<name>A0A1J4JQV1_9EUKA</name>
<dbReference type="GeneID" id="94828585"/>
<dbReference type="Proteomes" id="UP000179807">
    <property type="component" value="Unassembled WGS sequence"/>
</dbReference>
<gene>
    <name evidence="2" type="ORF">TRFO_07763</name>
</gene>
<comment type="caution">
    <text evidence="2">The sequence shown here is derived from an EMBL/GenBank/DDBJ whole genome shotgun (WGS) entry which is preliminary data.</text>
</comment>
<dbReference type="InterPro" id="IPR011989">
    <property type="entry name" value="ARM-like"/>
</dbReference>
<protein>
    <submittedName>
        <fullName evidence="2">Uncharacterized protein</fullName>
    </submittedName>
</protein>
<evidence type="ECO:0000313" key="2">
    <source>
        <dbReference type="EMBL" id="OHT00784.1"/>
    </source>
</evidence>
<keyword evidence="3" id="KW-1185">Reference proteome</keyword>
<dbReference type="AlphaFoldDB" id="A0A1J4JQV1"/>
<accession>A0A1J4JQV1</accession>
<organism evidence="2 3">
    <name type="scientific">Tritrichomonas foetus</name>
    <dbReference type="NCBI Taxonomy" id="1144522"/>
    <lineage>
        <taxon>Eukaryota</taxon>
        <taxon>Metamonada</taxon>
        <taxon>Parabasalia</taxon>
        <taxon>Tritrichomonadida</taxon>
        <taxon>Tritrichomonadidae</taxon>
        <taxon>Tritrichomonas</taxon>
    </lineage>
</organism>
<reference evidence="2" key="1">
    <citation type="submission" date="2016-10" db="EMBL/GenBank/DDBJ databases">
        <authorList>
            <person name="Benchimol M."/>
            <person name="Almeida L.G."/>
            <person name="Vasconcelos A.T."/>
            <person name="Perreira-Neves A."/>
            <person name="Rosa I.A."/>
            <person name="Tasca T."/>
            <person name="Bogo M.R."/>
            <person name="de Souza W."/>
        </authorList>
    </citation>
    <scope>NUCLEOTIDE SEQUENCE [LARGE SCALE GENOMIC DNA]</scope>
    <source>
        <strain evidence="2">K</strain>
    </source>
</reference>
<dbReference type="Gene3D" id="1.25.10.10">
    <property type="entry name" value="Leucine-rich Repeat Variant"/>
    <property type="match status" value="2"/>
</dbReference>
<proteinExistence type="predicted"/>
<feature type="region of interest" description="Disordered" evidence="1">
    <location>
        <begin position="452"/>
        <end position="481"/>
    </location>
</feature>
<dbReference type="SUPFAM" id="SSF48371">
    <property type="entry name" value="ARM repeat"/>
    <property type="match status" value="1"/>
</dbReference>
<dbReference type="VEuPathDB" id="TrichDB:TRFO_07763"/>